<protein>
    <submittedName>
        <fullName evidence="4">Trehalose utilization</fullName>
    </submittedName>
</protein>
<keyword evidence="5" id="KW-1185">Reference proteome</keyword>
<evidence type="ECO:0000313" key="5">
    <source>
        <dbReference type="Proteomes" id="UP000317178"/>
    </source>
</evidence>
<dbReference type="InterPro" id="IPR029062">
    <property type="entry name" value="Class_I_gatase-like"/>
</dbReference>
<gene>
    <name evidence="4" type="ORF">Pla110_01920</name>
</gene>
<dbReference type="InterPro" id="IPR029010">
    <property type="entry name" value="ThuA-like"/>
</dbReference>
<evidence type="ECO:0000313" key="4">
    <source>
        <dbReference type="EMBL" id="QDU78488.1"/>
    </source>
</evidence>
<evidence type="ECO:0000259" key="2">
    <source>
        <dbReference type="Pfam" id="PF06283"/>
    </source>
</evidence>
<reference evidence="4 5" key="1">
    <citation type="submission" date="2019-02" db="EMBL/GenBank/DDBJ databases">
        <title>Deep-cultivation of Planctomycetes and their phenomic and genomic characterization uncovers novel biology.</title>
        <authorList>
            <person name="Wiegand S."/>
            <person name="Jogler M."/>
            <person name="Boedeker C."/>
            <person name="Pinto D."/>
            <person name="Vollmers J."/>
            <person name="Rivas-Marin E."/>
            <person name="Kohn T."/>
            <person name="Peeters S.H."/>
            <person name="Heuer A."/>
            <person name="Rast P."/>
            <person name="Oberbeckmann S."/>
            <person name="Bunk B."/>
            <person name="Jeske O."/>
            <person name="Meyerdierks A."/>
            <person name="Storesund J.E."/>
            <person name="Kallscheuer N."/>
            <person name="Luecker S."/>
            <person name="Lage O.M."/>
            <person name="Pohl T."/>
            <person name="Merkel B.J."/>
            <person name="Hornburger P."/>
            <person name="Mueller R.-W."/>
            <person name="Bruemmer F."/>
            <person name="Labrenz M."/>
            <person name="Spormann A.M."/>
            <person name="Op den Camp H."/>
            <person name="Overmann J."/>
            <person name="Amann R."/>
            <person name="Jetten M.S.M."/>
            <person name="Mascher T."/>
            <person name="Medema M.H."/>
            <person name="Devos D.P."/>
            <person name="Kaster A.-K."/>
            <person name="Ovreas L."/>
            <person name="Rohde M."/>
            <person name="Galperin M.Y."/>
            <person name="Jogler C."/>
        </authorList>
    </citation>
    <scope>NUCLEOTIDE SEQUENCE [LARGE SCALE GENOMIC DNA]</scope>
    <source>
        <strain evidence="4 5">Pla110</strain>
    </source>
</reference>
<dbReference type="InterPro" id="IPR010496">
    <property type="entry name" value="AL/BT2_dom"/>
</dbReference>
<dbReference type="SUPFAM" id="SSF52317">
    <property type="entry name" value="Class I glutamine amidotransferase-like"/>
    <property type="match status" value="1"/>
</dbReference>
<dbReference type="OrthoDB" id="251914at2"/>
<sequence length="535" mass="59721" precursor="true">MSHHSSSILKSVLALASVFLIACTTSLPAAEPEFISIFDGKTLDGWDGNPEFWSVEDGSITGETTKENPTEGNTFIIWRGGEPGDFELELDYKIVGHNSGIQYRSFEVPDQKWVVGGYQADMEVGDMYSGINYGERFRGILALRGQATVIGDDHKPTVVEEFAKTEDLQKEIKKEDWNHYRIVAKDFNFVHYINGVRMSEVTDNDVEQRREKGVLALQLHAGPPMKVQFKNIKLKKLPKVKTTAKENKKIVFVAGTKSHGYGAHEHKAGCMLLAEAIEDNMSGYETTVVTEGWPTDVSVFDGADSIVVYCDGGERHPINQHLEEVDSLMKKGVGLVLIHYAVEVPKDPSGKKFLEWIGGFFEMDWSVNPHWTANFTQFPEHPIASGVKPFQIHDEWYYHMRFVEGMNNVTPILTDIPPKSSLSRPDGPHSGNPYVRAEAGKPQHVAWARERKDGGRGFGFTGGHDHWNWGNDGHRKVVLNAIVWTAGGEVPEAGVASATPTVEELEANQDYPKPDNYNPARIQKMLSEWKTALAN</sequence>
<dbReference type="AlphaFoldDB" id="A0A518CGY5"/>
<organism evidence="4 5">
    <name type="scientific">Polystyrenella longa</name>
    <dbReference type="NCBI Taxonomy" id="2528007"/>
    <lineage>
        <taxon>Bacteria</taxon>
        <taxon>Pseudomonadati</taxon>
        <taxon>Planctomycetota</taxon>
        <taxon>Planctomycetia</taxon>
        <taxon>Planctomycetales</taxon>
        <taxon>Planctomycetaceae</taxon>
        <taxon>Polystyrenella</taxon>
    </lineage>
</organism>
<keyword evidence="1" id="KW-0732">Signal</keyword>
<dbReference type="Pfam" id="PF06439">
    <property type="entry name" value="3keto-disac_hyd"/>
    <property type="match status" value="1"/>
</dbReference>
<dbReference type="Gene3D" id="2.60.120.560">
    <property type="entry name" value="Exo-inulinase, domain 1"/>
    <property type="match status" value="1"/>
</dbReference>
<feature type="signal peptide" evidence="1">
    <location>
        <begin position="1"/>
        <end position="29"/>
    </location>
</feature>
<dbReference type="EMBL" id="CP036281">
    <property type="protein sequence ID" value="QDU78488.1"/>
    <property type="molecule type" value="Genomic_DNA"/>
</dbReference>
<proteinExistence type="predicted"/>
<dbReference type="GO" id="GO:0016787">
    <property type="term" value="F:hydrolase activity"/>
    <property type="evidence" value="ECO:0007669"/>
    <property type="project" value="InterPro"/>
</dbReference>
<feature type="chain" id="PRO_5021883788" evidence="1">
    <location>
        <begin position="30"/>
        <end position="535"/>
    </location>
</feature>
<accession>A0A518CGY5</accession>
<dbReference type="Proteomes" id="UP000317178">
    <property type="component" value="Chromosome"/>
</dbReference>
<name>A0A518CGY5_9PLAN</name>
<feature type="domain" description="ThuA-like" evidence="2">
    <location>
        <begin position="257"/>
        <end position="485"/>
    </location>
</feature>
<dbReference type="Gene3D" id="3.40.50.880">
    <property type="match status" value="1"/>
</dbReference>
<feature type="domain" description="3-keto-alpha-glucoside-1,2-lyase/3-keto-2-hydroxy-glucal hydratase" evidence="3">
    <location>
        <begin position="33"/>
        <end position="235"/>
    </location>
</feature>
<dbReference type="RefSeq" id="WP_144992290.1">
    <property type="nucleotide sequence ID" value="NZ_CP036281.1"/>
</dbReference>
<evidence type="ECO:0000256" key="1">
    <source>
        <dbReference type="SAM" id="SignalP"/>
    </source>
</evidence>
<dbReference type="KEGG" id="plon:Pla110_01920"/>
<evidence type="ECO:0000259" key="3">
    <source>
        <dbReference type="Pfam" id="PF06439"/>
    </source>
</evidence>
<dbReference type="Pfam" id="PF06283">
    <property type="entry name" value="ThuA"/>
    <property type="match status" value="1"/>
</dbReference>